<gene>
    <name evidence="2" type="ORF">VK792_08955</name>
</gene>
<evidence type="ECO:0000259" key="1">
    <source>
        <dbReference type="Pfam" id="PF12697"/>
    </source>
</evidence>
<dbReference type="Proteomes" id="UP001348149">
    <property type="component" value="Unassembled WGS sequence"/>
</dbReference>
<protein>
    <submittedName>
        <fullName evidence="2">Alpha/beta hydrolase</fullName>
    </submittedName>
</protein>
<dbReference type="Pfam" id="PF12697">
    <property type="entry name" value="Abhydrolase_6"/>
    <property type="match status" value="1"/>
</dbReference>
<name>A0ABU6HJT9_9RHOB</name>
<keyword evidence="3" id="KW-1185">Reference proteome</keyword>
<dbReference type="SUPFAM" id="SSF53474">
    <property type="entry name" value="alpha/beta-Hydrolases"/>
    <property type="match status" value="1"/>
</dbReference>
<accession>A0ABU6HJT9</accession>
<dbReference type="Gene3D" id="3.40.50.1820">
    <property type="entry name" value="alpha/beta hydrolase"/>
    <property type="match status" value="1"/>
</dbReference>
<evidence type="ECO:0000313" key="2">
    <source>
        <dbReference type="EMBL" id="MEC3861410.1"/>
    </source>
</evidence>
<dbReference type="InterPro" id="IPR000073">
    <property type="entry name" value="AB_hydrolase_1"/>
</dbReference>
<dbReference type="GO" id="GO:0016787">
    <property type="term" value="F:hydrolase activity"/>
    <property type="evidence" value="ECO:0007669"/>
    <property type="project" value="UniProtKB-KW"/>
</dbReference>
<organism evidence="2 3">
    <name type="scientific">Mesobacterium hydrothermale</name>
    <dbReference type="NCBI Taxonomy" id="3111907"/>
    <lineage>
        <taxon>Bacteria</taxon>
        <taxon>Pseudomonadati</taxon>
        <taxon>Pseudomonadota</taxon>
        <taxon>Alphaproteobacteria</taxon>
        <taxon>Rhodobacterales</taxon>
        <taxon>Roseobacteraceae</taxon>
        <taxon>Mesobacterium</taxon>
    </lineage>
</organism>
<comment type="caution">
    <text evidence="2">The sequence shown here is derived from an EMBL/GenBank/DDBJ whole genome shotgun (WGS) entry which is preliminary data.</text>
</comment>
<evidence type="ECO:0000313" key="3">
    <source>
        <dbReference type="Proteomes" id="UP001348149"/>
    </source>
</evidence>
<proteinExistence type="predicted"/>
<keyword evidence="2" id="KW-0378">Hydrolase</keyword>
<dbReference type="PANTHER" id="PTHR43194:SF2">
    <property type="entry name" value="PEROXISOMAL MEMBRANE PROTEIN LPX1"/>
    <property type="match status" value="1"/>
</dbReference>
<dbReference type="EMBL" id="JAYLLH010000010">
    <property type="protein sequence ID" value="MEC3861410.1"/>
    <property type="molecule type" value="Genomic_DNA"/>
</dbReference>
<dbReference type="RefSeq" id="WP_326297128.1">
    <property type="nucleotide sequence ID" value="NZ_JAYLLH010000010.1"/>
</dbReference>
<dbReference type="InterPro" id="IPR050228">
    <property type="entry name" value="Carboxylesterase_BioH"/>
</dbReference>
<dbReference type="PANTHER" id="PTHR43194">
    <property type="entry name" value="HYDROLASE ALPHA/BETA FOLD FAMILY"/>
    <property type="match status" value="1"/>
</dbReference>
<feature type="domain" description="AB hydrolase-1" evidence="1">
    <location>
        <begin position="36"/>
        <end position="262"/>
    </location>
</feature>
<reference evidence="2 3" key="1">
    <citation type="submission" date="2024-01" db="EMBL/GenBank/DDBJ databases">
        <title>Mesobacterium rodlantinim sp. nov., isolated from shallow sea hydrothermal systems off Kueishantao Island.</title>
        <authorList>
            <person name="Su Z."/>
            <person name="Tang K."/>
        </authorList>
    </citation>
    <scope>NUCLEOTIDE SEQUENCE [LARGE SCALE GENOMIC DNA]</scope>
    <source>
        <strain evidence="2 3">TK19101</strain>
    </source>
</reference>
<dbReference type="InterPro" id="IPR029058">
    <property type="entry name" value="AB_hydrolase_fold"/>
</dbReference>
<sequence length="273" mass="29880">MPKFTANDGLSLHYLDEGDGIPLLCLAGLTRDTQDFDYLAPHLDGVRLIRMDYRGRGQSDWGDPKTYTIPQEGLDAVTLLDHLGLEKAAILGTSRGGLIAMGLAATVRDRLIGVALNDIGPEIAPAGLDVIKGYLGRNPSWKTVDEAVAKRAGVMAGFANVPESRWREEVQHLYHATPEGLKITYDPALREAVLDAGAQPVPDLWPLFDALSGLPLCAIRGANSDLLSPETFAEMRRRRPDMIAAEVPDRGHIPFLDEPEALDALQRWLKMLK</sequence>